<dbReference type="InterPro" id="IPR010352">
    <property type="entry name" value="DUF945"/>
</dbReference>
<proteinExistence type="predicted"/>
<gene>
    <name evidence="1" type="ORF">RAS12_21020</name>
</gene>
<dbReference type="EMBL" id="CP132976">
    <property type="protein sequence ID" value="WMD19089.1"/>
    <property type="molecule type" value="Genomic_DNA"/>
</dbReference>
<reference evidence="1 2" key="1">
    <citation type="submission" date="2023-08" db="EMBL/GenBank/DDBJ databases">
        <title>Achromobacter seleniivolatilans sp. nov., isolated from seleniferous soil.</title>
        <authorList>
            <person name="Zhang S."/>
            <person name="Li K."/>
            <person name="Peng J."/>
            <person name="Zhao Q."/>
            <person name="Wang H."/>
            <person name="Guo Y."/>
        </authorList>
    </citation>
    <scope>NUCLEOTIDE SEQUENCE [LARGE SCALE GENOMIC DNA]</scope>
    <source>
        <strain evidence="1 2">R39</strain>
    </source>
</reference>
<dbReference type="Proteomes" id="UP001234798">
    <property type="component" value="Chromosome"/>
</dbReference>
<dbReference type="RefSeq" id="WP_306939837.1">
    <property type="nucleotide sequence ID" value="NZ_CP132976.1"/>
</dbReference>
<keyword evidence="2" id="KW-1185">Reference proteome</keyword>
<name>A0ABY9LWD1_9BURK</name>
<evidence type="ECO:0000313" key="1">
    <source>
        <dbReference type="EMBL" id="WMD19089.1"/>
    </source>
</evidence>
<accession>A0ABY9LWD1</accession>
<dbReference type="Pfam" id="PF06097">
    <property type="entry name" value="DUF945"/>
    <property type="match status" value="1"/>
</dbReference>
<evidence type="ECO:0000313" key="2">
    <source>
        <dbReference type="Proteomes" id="UP001234798"/>
    </source>
</evidence>
<sequence length="488" mass="52179">MKKSAILGIVVVLGAAWTGGAWYTGQKAEDFIKNEIADGNVQLKKGFDKWGIASSMELLSFERGVFSSTAHYRVRLTTPAAQGKPAQERDVLFVEHLNHGPFPLSNLKAGKFAPAMMASDFALEESPAVQEWFTAAKGAVPLSGHYSVSYSKNVSGTFDVAPVTFAQGDTKLTFTGMKGDIDYTTSSKRAVFALNSDGLDLSGPSDTSDIVSMSMKGIAINGDLTQNGDSMYLGSQKVAFKNWTITSKERPPVQLKDTAIAVDLTEAGAAMGAKMVLDFGMINVQDKDMAGLKLAIDLQKVDAKAFKAINAVYEAASTRMLQSKGAQQTPEFTDEEKQIMKTNAELILAGNPTLAVAPLEVRTANGKSTFNLNLDLTKPAAMDGDASQMLMQAVRKLDAKLVLSKGNLGDLMAIEPQVRGVPAEQAAQTAKGQVEMIGTMATAMGVAKVENDSIVSYLNYADGQVDFNGKKMPVEQFLMMVMSGAMGR</sequence>
<protein>
    <submittedName>
        <fullName evidence="1">YdgA family protein</fullName>
    </submittedName>
</protein>
<organism evidence="1 2">
    <name type="scientific">Achromobacter seleniivolatilans</name>
    <dbReference type="NCBI Taxonomy" id="3047478"/>
    <lineage>
        <taxon>Bacteria</taxon>
        <taxon>Pseudomonadati</taxon>
        <taxon>Pseudomonadota</taxon>
        <taxon>Betaproteobacteria</taxon>
        <taxon>Burkholderiales</taxon>
        <taxon>Alcaligenaceae</taxon>
        <taxon>Achromobacter</taxon>
    </lineage>
</organism>